<dbReference type="Pfam" id="PF00001">
    <property type="entry name" value="7tm_1"/>
    <property type="match status" value="1"/>
</dbReference>
<dbReference type="GO" id="GO:0005615">
    <property type="term" value="C:extracellular space"/>
    <property type="evidence" value="ECO:0007669"/>
    <property type="project" value="UniProtKB-KW"/>
</dbReference>
<dbReference type="GO" id="GO:0006955">
    <property type="term" value="P:immune response"/>
    <property type="evidence" value="ECO:0007669"/>
    <property type="project" value="InterPro"/>
</dbReference>
<comment type="subcellular location">
    <subcellularLocation>
        <location evidence="1">Membrane</location>
    </subcellularLocation>
</comment>
<reference evidence="10" key="1">
    <citation type="submission" date="2021-02" db="EMBL/GenBank/DDBJ databases">
        <title>Comparative genomics reveals that relaxation of natural selection precedes convergent phenotypic evolution of cavefish.</title>
        <authorList>
            <person name="Peng Z."/>
        </authorList>
    </citation>
    <scope>NUCLEOTIDE SEQUENCE</scope>
    <source>
        <tissue evidence="10">Muscle</tissue>
    </source>
</reference>
<name>A0A9W7TS81_TRIRA</name>
<keyword evidence="5 7" id="KW-1133">Transmembrane helix</keyword>
<dbReference type="SUPFAM" id="SSF49842">
    <property type="entry name" value="TNF-like"/>
    <property type="match status" value="1"/>
</dbReference>
<dbReference type="Gene3D" id="1.20.1070.10">
    <property type="entry name" value="Rhodopsin 7-helix transmembrane proteins"/>
    <property type="match status" value="1"/>
</dbReference>
<evidence type="ECO:0000313" key="11">
    <source>
        <dbReference type="Proteomes" id="UP001059041"/>
    </source>
</evidence>
<evidence type="ECO:0000256" key="1">
    <source>
        <dbReference type="ARBA" id="ARBA00004370"/>
    </source>
</evidence>
<dbReference type="GO" id="GO:0004930">
    <property type="term" value="F:G protein-coupled receptor activity"/>
    <property type="evidence" value="ECO:0007669"/>
    <property type="project" value="InterPro"/>
</dbReference>
<dbReference type="EMBL" id="JAFHDT010000013">
    <property type="protein sequence ID" value="KAI7801944.1"/>
    <property type="molecule type" value="Genomic_DNA"/>
</dbReference>
<dbReference type="GO" id="GO:0016020">
    <property type="term" value="C:membrane"/>
    <property type="evidence" value="ECO:0007669"/>
    <property type="project" value="UniProtKB-SubCell"/>
</dbReference>
<dbReference type="InterPro" id="IPR008983">
    <property type="entry name" value="Tumour_necrosis_fac-like_dom"/>
</dbReference>
<feature type="transmembrane region" description="Helical" evidence="7">
    <location>
        <begin position="52"/>
        <end position="75"/>
    </location>
</feature>
<dbReference type="SUPFAM" id="SSF81321">
    <property type="entry name" value="Family A G protein-coupled receptor-like"/>
    <property type="match status" value="1"/>
</dbReference>
<dbReference type="InterPro" id="IPR000276">
    <property type="entry name" value="GPCR_Rhodpsn"/>
</dbReference>
<dbReference type="PROSITE" id="PS00251">
    <property type="entry name" value="THD_1"/>
    <property type="match status" value="1"/>
</dbReference>
<dbReference type="PROSITE" id="PS50262">
    <property type="entry name" value="G_PROTEIN_RECEP_F1_2"/>
    <property type="match status" value="1"/>
</dbReference>
<feature type="domain" description="G-protein coupled receptors family 1 profile" evidence="9">
    <location>
        <begin position="38"/>
        <end position="95"/>
    </location>
</feature>
<evidence type="ECO:0000256" key="2">
    <source>
        <dbReference type="ARBA" id="ARBA00008670"/>
    </source>
</evidence>
<evidence type="ECO:0000256" key="3">
    <source>
        <dbReference type="ARBA" id="ARBA00022514"/>
    </source>
</evidence>
<evidence type="ECO:0000256" key="6">
    <source>
        <dbReference type="ARBA" id="ARBA00023136"/>
    </source>
</evidence>
<dbReference type="GO" id="GO:0005164">
    <property type="term" value="F:tumor necrosis factor receptor binding"/>
    <property type="evidence" value="ECO:0007669"/>
    <property type="project" value="InterPro"/>
</dbReference>
<dbReference type="InterPro" id="IPR021184">
    <property type="entry name" value="TNF_CS"/>
</dbReference>
<dbReference type="Gene3D" id="2.60.120.40">
    <property type="match status" value="1"/>
</dbReference>
<comment type="caution">
    <text evidence="10">The sequence shown here is derived from an EMBL/GenBank/DDBJ whole genome shotgun (WGS) entry which is preliminary data.</text>
</comment>
<protein>
    <submittedName>
        <fullName evidence="10">CD40 ligand</fullName>
    </submittedName>
</protein>
<dbReference type="InterPro" id="IPR017452">
    <property type="entry name" value="GPCR_Rhodpsn_7TM"/>
</dbReference>
<evidence type="ECO:0000259" key="9">
    <source>
        <dbReference type="PROSITE" id="PS50262"/>
    </source>
</evidence>
<feature type="transmembrane region" description="Helical" evidence="7">
    <location>
        <begin position="21"/>
        <end position="46"/>
    </location>
</feature>
<dbReference type="PANTHER" id="PTHR11471:SF57">
    <property type="entry name" value="CD154"/>
    <property type="match status" value="1"/>
</dbReference>
<keyword evidence="4 7" id="KW-0812">Transmembrane</keyword>
<dbReference type="GO" id="GO:0005125">
    <property type="term" value="F:cytokine activity"/>
    <property type="evidence" value="ECO:0007669"/>
    <property type="project" value="UniProtKB-KW"/>
</dbReference>
<gene>
    <name evidence="10" type="ORF">IRJ41_018088</name>
</gene>
<dbReference type="AlphaFoldDB" id="A0A9W7TS81"/>
<evidence type="ECO:0000256" key="4">
    <source>
        <dbReference type="ARBA" id="ARBA00022692"/>
    </source>
</evidence>
<organism evidence="10 11">
    <name type="scientific">Triplophysa rosa</name>
    <name type="common">Cave loach</name>
    <dbReference type="NCBI Taxonomy" id="992332"/>
    <lineage>
        <taxon>Eukaryota</taxon>
        <taxon>Metazoa</taxon>
        <taxon>Chordata</taxon>
        <taxon>Craniata</taxon>
        <taxon>Vertebrata</taxon>
        <taxon>Euteleostomi</taxon>
        <taxon>Actinopterygii</taxon>
        <taxon>Neopterygii</taxon>
        <taxon>Teleostei</taxon>
        <taxon>Ostariophysi</taxon>
        <taxon>Cypriniformes</taxon>
        <taxon>Nemacheilidae</taxon>
        <taxon>Triplophysa</taxon>
    </lineage>
</organism>
<dbReference type="PANTHER" id="PTHR11471">
    <property type="entry name" value="TUMOR NECROSIS FACTOR FAMILY MEMBER"/>
    <property type="match status" value="1"/>
</dbReference>
<evidence type="ECO:0000259" key="8">
    <source>
        <dbReference type="PROSITE" id="PS50049"/>
    </source>
</evidence>
<proteinExistence type="inferred from homology"/>
<accession>A0A9W7TS81</accession>
<dbReference type="Pfam" id="PF00229">
    <property type="entry name" value="TNF"/>
    <property type="match status" value="1"/>
</dbReference>
<dbReference type="SMART" id="SM00207">
    <property type="entry name" value="TNF"/>
    <property type="match status" value="1"/>
</dbReference>
<dbReference type="PRINTS" id="PR00237">
    <property type="entry name" value="GPCRRHODOPSN"/>
</dbReference>
<sequence length="319" mass="35375">MSVQETPQELKTAPGVSRTGHTVIAVCLGFILVFGCLNNLFVLLILARFRSLWTAINLILLNISVSDVLVCLLGTPFRFASSLYGKWLLGQHGCKWYWFALPISIMINTFHTSYNPPPVPPRAGYSRPLPPQPGTTPLLKILCVMLLLLMVMTFGGFFYLSQKFSQLLCCSAAAAAPMKGLAPSFNGPAAHMVLQEEQAGSNKQLVWNKDHSLIRDVETSKARDTLIIKSPGIYFIYSQITFSKHSSSSLKQSIWRKGPNQEPEEILKSFCSLDSNSPDICTASLSGMFHLKEKQELYVKVTNTSLLNKDSCSFGLFKL</sequence>
<comment type="similarity">
    <text evidence="2">Belongs to the tumor necrosis factor family.</text>
</comment>
<evidence type="ECO:0000256" key="5">
    <source>
        <dbReference type="ARBA" id="ARBA00022989"/>
    </source>
</evidence>
<feature type="domain" description="THD" evidence="8">
    <location>
        <begin position="188"/>
        <end position="319"/>
    </location>
</feature>
<keyword evidence="6 7" id="KW-0472">Membrane</keyword>
<dbReference type="Proteomes" id="UP001059041">
    <property type="component" value="Linkage Group LG13"/>
</dbReference>
<keyword evidence="11" id="KW-1185">Reference proteome</keyword>
<evidence type="ECO:0000313" key="10">
    <source>
        <dbReference type="EMBL" id="KAI7801944.1"/>
    </source>
</evidence>
<keyword evidence="3" id="KW-0202">Cytokine</keyword>
<dbReference type="InterPro" id="IPR006052">
    <property type="entry name" value="TNF_dom"/>
</dbReference>
<evidence type="ECO:0000256" key="7">
    <source>
        <dbReference type="SAM" id="Phobius"/>
    </source>
</evidence>
<dbReference type="PROSITE" id="PS50049">
    <property type="entry name" value="THD_2"/>
    <property type="match status" value="1"/>
</dbReference>
<feature type="transmembrane region" description="Helical" evidence="7">
    <location>
        <begin position="138"/>
        <end position="160"/>
    </location>
</feature>